<dbReference type="InterPro" id="IPR036691">
    <property type="entry name" value="Endo/exonu/phosph_ase_sf"/>
</dbReference>
<dbReference type="Pfam" id="PF03372">
    <property type="entry name" value="Exo_endo_phos"/>
    <property type="match status" value="1"/>
</dbReference>
<feature type="domain" description="Endonuclease/exonuclease/phosphatase" evidence="2">
    <location>
        <begin position="570"/>
        <end position="854"/>
    </location>
</feature>
<dbReference type="GO" id="GO:0003824">
    <property type="term" value="F:catalytic activity"/>
    <property type="evidence" value="ECO:0007669"/>
    <property type="project" value="InterPro"/>
</dbReference>
<organism evidence="3">
    <name type="scientific">Compsopogon caeruleus</name>
    <dbReference type="NCBI Taxonomy" id="31354"/>
    <lineage>
        <taxon>Eukaryota</taxon>
        <taxon>Rhodophyta</taxon>
        <taxon>Compsopogonophyceae</taxon>
        <taxon>Compsopogonales</taxon>
        <taxon>Compsopogonaceae</taxon>
        <taxon>Compsopogon</taxon>
    </lineage>
</organism>
<reference evidence="3" key="1">
    <citation type="submission" date="2021-01" db="EMBL/GenBank/DDBJ databases">
        <authorList>
            <person name="Corre E."/>
            <person name="Pelletier E."/>
            <person name="Niang G."/>
            <person name="Scheremetjew M."/>
            <person name="Finn R."/>
            <person name="Kale V."/>
            <person name="Holt S."/>
            <person name="Cochrane G."/>
            <person name="Meng A."/>
            <person name="Brown T."/>
            <person name="Cohen L."/>
        </authorList>
    </citation>
    <scope>NUCLEOTIDE SEQUENCE</scope>
    <source>
        <strain evidence="3">SAG 36.94</strain>
    </source>
</reference>
<sequence length="879" mass="93996">MGRVVEFLSYQGTFTASEGPAEGLTSRDVGVEETQNTPSGYSLQRKGNFPDFIWAEPLQNTFGAPNYDQSFSSIASVSLPPGDRGEIFFNELHYDNIGTDTGEAIELAGLMGSSVAGWALVLYNGDGGEPYATILIRGSLTNPVDGYGFLAINFPSNGLQNGFPGGDGIALVNPSAKVVEFISYQGTITANGGPADKMTSTNIDASEDGRTERGYSLQLTGTLGDFNWVGPRPSSFGKVNEGQSFRILQSPIPSKKSESSSPSVSSHSSPNKTSLKASASPSADATAPSPSQSDSSVPRFQNGLKIGQVQGEGHQSPFVGQQVTIVGVVTAVDANGFYLQDNGDSNPATSDGILVYTKSTPTVAVGSELSVTATVVEYVAGGARFNNLAITELTSPTIKVLRTEVPLPTPVVIGTGGRIPVRSLVDDDAFRNYQPDEDSIDFFESIEGMRVILKSPQAIAPINKFDTIFALVDGSDLTPLNPRGSLPINPTRFGSEKVRITWKSSLLPGFQTPNVSPGDTLSDVVGIVGYAYGNYGIIPTEKFNLKSTAKLSPTQSIEFGRLNTALLATTMNVLKLDPTDPQSRFQGLAQTIVKVLKEPDLIFLQEIQDNDGASKTDVTSASVTLQKLQEAIKEAGGPLYQTIDNPFIGDDTSGGEPGGNIRVAFLYDPERLRLAKGGLGCIVDPRDQRTNSNNPFYATRLPLTAQFEFLPTESSFEAINIHLPSKGGSAPLYGQLQPFEIRQDDPDVNGGIDKRRAAAQEIGKYVASHPERSFIVAGDCNEFQFSSAIASILTENLDLLTLKLPEKERYTYSFDGNAQQIDHALVSRNLSPNSKIQVAHVNSEFPAEDQVSDHDFIAFQIQFGTCDPLGGEGVCQPVS</sequence>
<name>A0A7S1THB1_9RHOD</name>
<accession>A0A7S1THB1</accession>
<evidence type="ECO:0000256" key="1">
    <source>
        <dbReference type="SAM" id="MobiDB-lite"/>
    </source>
</evidence>
<dbReference type="EMBL" id="HBGH01016081">
    <property type="protein sequence ID" value="CAD9236815.1"/>
    <property type="molecule type" value="Transcribed_RNA"/>
</dbReference>
<evidence type="ECO:0000313" key="3">
    <source>
        <dbReference type="EMBL" id="CAD9236815.1"/>
    </source>
</evidence>
<gene>
    <name evidence="3" type="ORF">CCAE0312_LOCUS8912</name>
</gene>
<dbReference type="InterPro" id="IPR005135">
    <property type="entry name" value="Endo/exonuclease/phosphatase"/>
</dbReference>
<dbReference type="Gene3D" id="3.60.10.10">
    <property type="entry name" value="Endonuclease/exonuclease/phosphatase"/>
    <property type="match status" value="1"/>
</dbReference>
<proteinExistence type="predicted"/>
<evidence type="ECO:0000259" key="2">
    <source>
        <dbReference type="Pfam" id="PF03372"/>
    </source>
</evidence>
<dbReference type="AlphaFoldDB" id="A0A7S1THB1"/>
<protein>
    <recommendedName>
        <fullName evidence="2">Endonuclease/exonuclease/phosphatase domain-containing protein</fullName>
    </recommendedName>
</protein>
<dbReference type="PANTHER" id="PTHR42834:SF1">
    <property type="entry name" value="ENDONUCLEASE_EXONUCLEASE_PHOSPHATASE FAMILY PROTEIN (AFU_ORTHOLOGUE AFUA_3G09210)"/>
    <property type="match status" value="1"/>
</dbReference>
<feature type="region of interest" description="Disordered" evidence="1">
    <location>
        <begin position="249"/>
        <end position="299"/>
    </location>
</feature>
<feature type="region of interest" description="Disordered" evidence="1">
    <location>
        <begin position="192"/>
        <end position="211"/>
    </location>
</feature>
<dbReference type="SUPFAM" id="SSF56219">
    <property type="entry name" value="DNase I-like"/>
    <property type="match status" value="1"/>
</dbReference>
<dbReference type="CDD" id="cd04486">
    <property type="entry name" value="YhcR_OBF_like"/>
    <property type="match status" value="1"/>
</dbReference>
<feature type="compositionally biased region" description="Low complexity" evidence="1">
    <location>
        <begin position="250"/>
        <end position="296"/>
    </location>
</feature>
<dbReference type="PANTHER" id="PTHR42834">
    <property type="entry name" value="ENDONUCLEASE/EXONUCLEASE/PHOSPHATASE FAMILY PROTEIN (AFU_ORTHOLOGUE AFUA_3G09210)"/>
    <property type="match status" value="1"/>
</dbReference>